<dbReference type="InterPro" id="IPR015868">
    <property type="entry name" value="Glutaminase"/>
</dbReference>
<feature type="binding site" evidence="6">
    <location>
        <position position="256"/>
    </location>
    <ligand>
        <name>substrate</name>
    </ligand>
</feature>
<evidence type="ECO:0000256" key="4">
    <source>
        <dbReference type="ARBA" id="ARBA00022801"/>
    </source>
</evidence>
<comment type="catalytic activity">
    <reaction evidence="5 6">
        <text>L-glutamine + H2O = L-glutamate + NH4(+)</text>
        <dbReference type="Rhea" id="RHEA:15889"/>
        <dbReference type="ChEBI" id="CHEBI:15377"/>
        <dbReference type="ChEBI" id="CHEBI:28938"/>
        <dbReference type="ChEBI" id="CHEBI:29985"/>
        <dbReference type="ChEBI" id="CHEBI:58359"/>
        <dbReference type="EC" id="3.5.1.2"/>
    </reaction>
</comment>
<keyword evidence="4 6" id="KW-0378">Hydrolase</keyword>
<feature type="binding site" evidence="6">
    <location>
        <position position="238"/>
    </location>
    <ligand>
        <name>substrate</name>
    </ligand>
</feature>
<dbReference type="EC" id="3.5.1.2" evidence="3 6"/>
<comment type="similarity">
    <text evidence="1 6">Belongs to the glutaminase family.</text>
</comment>
<dbReference type="Gene3D" id="3.40.710.10">
    <property type="entry name" value="DD-peptidase/beta-lactamase superfamily"/>
    <property type="match status" value="1"/>
</dbReference>
<dbReference type="NCBIfam" id="TIGR03814">
    <property type="entry name" value="Gln_ase"/>
    <property type="match status" value="1"/>
</dbReference>
<organism evidence="7 8">
    <name type="scientific">Marinomonas spartinae</name>
    <dbReference type="NCBI Taxonomy" id="1792290"/>
    <lineage>
        <taxon>Bacteria</taxon>
        <taxon>Pseudomonadati</taxon>
        <taxon>Pseudomonadota</taxon>
        <taxon>Gammaproteobacteria</taxon>
        <taxon>Oceanospirillales</taxon>
        <taxon>Oceanospirillaceae</taxon>
        <taxon>Marinomonas</taxon>
    </lineage>
</organism>
<keyword evidence="8" id="KW-1185">Reference proteome</keyword>
<evidence type="ECO:0000256" key="3">
    <source>
        <dbReference type="ARBA" id="ARBA00012918"/>
    </source>
</evidence>
<dbReference type="InterPro" id="IPR012338">
    <property type="entry name" value="Beta-lactam/transpept-like"/>
</dbReference>
<name>A0A1A8TR42_9GAMM</name>
<dbReference type="HAMAP" id="MF_00313">
    <property type="entry name" value="Glutaminase"/>
    <property type="match status" value="1"/>
</dbReference>
<dbReference type="EMBL" id="FLOB01000013">
    <property type="protein sequence ID" value="SBS36493.1"/>
    <property type="molecule type" value="Genomic_DNA"/>
</dbReference>
<dbReference type="SUPFAM" id="SSF56601">
    <property type="entry name" value="beta-lactamase/transpeptidase-like"/>
    <property type="match status" value="1"/>
</dbReference>
<feature type="binding site" evidence="6">
    <location>
        <position position="155"/>
    </location>
    <ligand>
        <name>substrate</name>
    </ligand>
</feature>
<dbReference type="FunFam" id="3.40.710.10:FF:000005">
    <property type="entry name" value="Glutaminase"/>
    <property type="match status" value="1"/>
</dbReference>
<dbReference type="Proteomes" id="UP000092544">
    <property type="component" value="Unassembled WGS sequence"/>
</dbReference>
<evidence type="ECO:0000256" key="5">
    <source>
        <dbReference type="ARBA" id="ARBA00049534"/>
    </source>
</evidence>
<feature type="binding site" evidence="6">
    <location>
        <position position="186"/>
    </location>
    <ligand>
        <name>substrate</name>
    </ligand>
</feature>
<evidence type="ECO:0000313" key="8">
    <source>
        <dbReference type="Proteomes" id="UP000092544"/>
    </source>
</evidence>
<proteinExistence type="inferred from homology"/>
<dbReference type="NCBIfam" id="NF002133">
    <property type="entry name" value="PRK00971.1-2"/>
    <property type="match status" value="1"/>
</dbReference>
<evidence type="ECO:0000313" key="7">
    <source>
        <dbReference type="EMBL" id="SBS36493.1"/>
    </source>
</evidence>
<sequence length="303" mass="33131">MNELLQTIENTVRPLIGSGKVADYIPALANVNPKQFGIVVYSNEGELFQAGQAKVDFSIQSISKVFSLTLAIKHYGEDMWQRVGREPSGHPFNSLVQLEYESGVPRNPFINAGALVVSDMNQSRFASPHYAMREYIRRLAGNPKLKSDKVVADSEFEFRSRNASMAYLMKAFGNFENDVEAVLHSYFDNCAMRMNCVDLAKAFSFLANKGYCHHSGEQVISAREAKQVNGLLATSGLYDEAGNFAYRVGLPGKSGVGGGIIAIVPNRFSVCVWSPELNKSGNSLAGIAALEALSDHIGWSIFG</sequence>
<dbReference type="PANTHER" id="PTHR12544">
    <property type="entry name" value="GLUTAMINASE"/>
    <property type="match status" value="1"/>
</dbReference>
<dbReference type="OrthoDB" id="9788822at2"/>
<evidence type="ECO:0000256" key="6">
    <source>
        <dbReference type="HAMAP-Rule" id="MF_00313"/>
    </source>
</evidence>
<gene>
    <name evidence="7" type="primary">glsA2</name>
    <name evidence="6" type="synonym">glsA</name>
    <name evidence="7" type="ORF">MSP8886_03714</name>
</gene>
<accession>A0A1A8TR42</accession>
<feature type="binding site" evidence="6">
    <location>
        <position position="162"/>
    </location>
    <ligand>
        <name>substrate</name>
    </ligand>
</feature>
<protein>
    <recommendedName>
        <fullName evidence="3 6">Glutaminase</fullName>
        <ecNumber evidence="3 6">3.5.1.2</ecNumber>
    </recommendedName>
</protein>
<dbReference type="RefSeq" id="WP_067019492.1">
    <property type="nucleotide sequence ID" value="NZ_FLOB01000013.1"/>
</dbReference>
<keyword evidence="6" id="KW-0007">Acetylation</keyword>
<evidence type="ECO:0000256" key="1">
    <source>
        <dbReference type="ARBA" id="ARBA00011076"/>
    </source>
</evidence>
<feature type="binding site" evidence="6">
    <location>
        <position position="61"/>
    </location>
    <ligand>
        <name>substrate</name>
    </ligand>
</feature>
<dbReference type="GO" id="GO:0006537">
    <property type="term" value="P:glutamate biosynthetic process"/>
    <property type="evidence" value="ECO:0007669"/>
    <property type="project" value="TreeGrafter"/>
</dbReference>
<feature type="binding site" evidence="6">
    <location>
        <position position="111"/>
    </location>
    <ligand>
        <name>substrate</name>
    </ligand>
</feature>
<evidence type="ECO:0000256" key="2">
    <source>
        <dbReference type="ARBA" id="ARBA00011881"/>
    </source>
</evidence>
<reference evidence="7 8" key="1">
    <citation type="submission" date="2016-06" db="EMBL/GenBank/DDBJ databases">
        <authorList>
            <person name="Kjaerup R.B."/>
            <person name="Dalgaard T.S."/>
            <person name="Juul-Madsen H.R."/>
        </authorList>
    </citation>
    <scope>NUCLEOTIDE SEQUENCE [LARGE SCALE GENOMIC DNA]</scope>
    <source>
        <strain evidence="7 8">CECT 8886</strain>
    </source>
</reference>
<dbReference type="GO" id="GO:0004359">
    <property type="term" value="F:glutaminase activity"/>
    <property type="evidence" value="ECO:0007669"/>
    <property type="project" value="UniProtKB-UniRule"/>
</dbReference>
<dbReference type="AlphaFoldDB" id="A0A1A8TR42"/>
<dbReference type="GO" id="GO:0006543">
    <property type="term" value="P:L-glutamine catabolic process"/>
    <property type="evidence" value="ECO:0007669"/>
    <property type="project" value="TreeGrafter"/>
</dbReference>
<comment type="subunit">
    <text evidence="2 6">Homotetramer.</text>
</comment>
<dbReference type="PANTHER" id="PTHR12544:SF29">
    <property type="entry name" value="GLUTAMINASE"/>
    <property type="match status" value="1"/>
</dbReference>
<dbReference type="Pfam" id="PF04960">
    <property type="entry name" value="Glutaminase"/>
    <property type="match status" value="1"/>
</dbReference>
<dbReference type="STRING" id="1792290.MSP8886_03714"/>
<dbReference type="NCBIfam" id="NF002132">
    <property type="entry name" value="PRK00971.1-1"/>
    <property type="match status" value="1"/>
</dbReference>